<evidence type="ECO:0000256" key="6">
    <source>
        <dbReference type="ARBA" id="ARBA00023125"/>
    </source>
</evidence>
<accession>A0AAE1GYP4</accession>
<keyword evidence="8" id="KW-0413">Isomerase</keyword>
<keyword evidence="4 9" id="KW-0347">Helicase</keyword>
<keyword evidence="2 9" id="KW-0227">DNA damage</keyword>
<evidence type="ECO:0000256" key="4">
    <source>
        <dbReference type="ARBA" id="ARBA00022806"/>
    </source>
</evidence>
<feature type="domain" description="Helitron helicase-like" evidence="11">
    <location>
        <begin position="5"/>
        <end position="121"/>
    </location>
</feature>
<dbReference type="PANTHER" id="PTHR47642">
    <property type="entry name" value="ATP-DEPENDENT DNA HELICASE"/>
    <property type="match status" value="1"/>
</dbReference>
<dbReference type="CDD" id="cd18809">
    <property type="entry name" value="SF1_C_RecD"/>
    <property type="match status" value="1"/>
</dbReference>
<evidence type="ECO:0000256" key="1">
    <source>
        <dbReference type="ARBA" id="ARBA00022741"/>
    </source>
</evidence>
<evidence type="ECO:0000256" key="9">
    <source>
        <dbReference type="RuleBase" id="RU363044"/>
    </source>
</evidence>
<evidence type="ECO:0000256" key="7">
    <source>
        <dbReference type="ARBA" id="ARBA00023204"/>
    </source>
</evidence>
<protein>
    <recommendedName>
        <fullName evidence="9">ATP-dependent DNA helicase</fullName>
        <ecNumber evidence="9">5.6.2.3</ecNumber>
    </recommendedName>
</protein>
<evidence type="ECO:0000256" key="8">
    <source>
        <dbReference type="ARBA" id="ARBA00023235"/>
    </source>
</evidence>
<dbReference type="InterPro" id="IPR010285">
    <property type="entry name" value="DNA_helicase_pif1-like_DEAD"/>
</dbReference>
<evidence type="ECO:0000259" key="11">
    <source>
        <dbReference type="Pfam" id="PF14214"/>
    </source>
</evidence>
<evidence type="ECO:0000313" key="13">
    <source>
        <dbReference type="EMBL" id="KAK3911529.1"/>
    </source>
</evidence>
<dbReference type="GO" id="GO:0005524">
    <property type="term" value="F:ATP binding"/>
    <property type="evidence" value="ECO:0007669"/>
    <property type="project" value="UniProtKB-KW"/>
</dbReference>
<comment type="similarity">
    <text evidence="9">Belongs to the helicase family.</text>
</comment>
<dbReference type="Pfam" id="PF14214">
    <property type="entry name" value="Helitron_like_N"/>
    <property type="match status" value="1"/>
</dbReference>
<proteinExistence type="inferred from homology"/>
<dbReference type="GO" id="GO:0006310">
    <property type="term" value="P:DNA recombination"/>
    <property type="evidence" value="ECO:0007669"/>
    <property type="project" value="UniProtKB-KW"/>
</dbReference>
<dbReference type="GO" id="GO:0000723">
    <property type="term" value="P:telomere maintenance"/>
    <property type="evidence" value="ECO:0007669"/>
    <property type="project" value="InterPro"/>
</dbReference>
<dbReference type="EMBL" id="JAHWGI010000279">
    <property type="protein sequence ID" value="KAK3911529.1"/>
    <property type="molecule type" value="Genomic_DNA"/>
</dbReference>
<dbReference type="GO" id="GO:0043139">
    <property type="term" value="F:5'-3' DNA helicase activity"/>
    <property type="evidence" value="ECO:0007669"/>
    <property type="project" value="UniProtKB-EC"/>
</dbReference>
<name>A0AAE1GYP4_9NEOP</name>
<sequence>MTILQLKDHFKENPWIVNQIMHFGSRMRSTKSYWNSRCSELLDMVNQIGAPTVFFTLSSADYHWPDLYRLLGHDVSTLSVKEKASLSKFFLENSFTNHFDVKDMWFRYEYQHRGSIHLHGLAWLNNAPKVRENMSDNEKKAVLSYFDNLVSCNNPDIHILPLSQHPCQISLDQVTNLNSDLSHLLNQVQRHTKCSKSHCLRNSGKDKKLQCRYKFPKPLMAESDFEMKDNEIVDINFKRNDVFMNKYNPWLIQTWRANIDFSPVLSKRIVYRYIAKYASKSEVKSICYNKVLTDIQDKSCDESESVKKAIRRLLISTCAERDYCSQEVMHYLMGYHFYHSSRDFVVVNLKNLDWTSVSYNGKQKNIFDMYASRPKTFEKFLLFEFAKFLFVSKTNVFMRSRHAVFRCFPRTEYTTCFDDLLRLVTQLFFPWRSIGYSARALSGTEYPIDDISYVDHHMKDYSMSLYQKYMRTSNLEELSDDDDELSENDVRRSSESDIVTLLSNYNPNKSHLTSRLIQSNRNINWDYLSNRITSRDTIHIICGLLQTECKALKDDVVDISLLNKDQHMVFKHIITLTDKISQGKHHKFEFLIVQGMAGTGKTYLLKCYAQYIVSKLGSKALKLVAPTGVAAKIINGTTLHSFLSLGRFSSNAECHRFANKNYVNLLRKVCSGRCTKVELNLLAKRHLNFMTSTKKKFINSLCVCSTSEATNEYNLKKLKELNKPVAVIRAQNNNKTAFSCSDDLADGLTNVLEVSRGSKVMLRRNLNVSRGLVNGAIGVVKHIFYEKGEKPPSLPVCLLIIFENVDLSDLSINYVPIMPLLAHWYKNGISCSRYQLPISLCWACTIYKSQGIGLQSMLLDAGPSEFALGLLYVALSRVPDISSLCLVTSLSLGRLNSCKSSNRFKMRRKFLKNLKEIFSKIFE</sequence>
<evidence type="ECO:0000259" key="10">
    <source>
        <dbReference type="Pfam" id="PF05970"/>
    </source>
</evidence>
<dbReference type="Pfam" id="PF21530">
    <property type="entry name" value="Pif1_2B_dom"/>
    <property type="match status" value="1"/>
</dbReference>
<dbReference type="SUPFAM" id="SSF52540">
    <property type="entry name" value="P-loop containing nucleoside triphosphate hydrolases"/>
    <property type="match status" value="2"/>
</dbReference>
<evidence type="ECO:0000256" key="3">
    <source>
        <dbReference type="ARBA" id="ARBA00022801"/>
    </source>
</evidence>
<reference evidence="13" key="2">
    <citation type="journal article" date="2023" name="BMC Genomics">
        <title>Pest status, molecular evolution, and epigenetic factors derived from the genome assembly of Frankliniella fusca, a thysanopteran phytovirus vector.</title>
        <authorList>
            <person name="Catto M.A."/>
            <person name="Labadie P.E."/>
            <person name="Jacobson A.L."/>
            <person name="Kennedy G.G."/>
            <person name="Srinivasan R."/>
            <person name="Hunt B.G."/>
        </authorList>
    </citation>
    <scope>NUCLEOTIDE SEQUENCE</scope>
    <source>
        <strain evidence="13">PL_HMW_Pooled</strain>
    </source>
</reference>
<keyword evidence="9" id="KW-0233">DNA recombination</keyword>
<dbReference type="GO" id="GO:0006281">
    <property type="term" value="P:DNA repair"/>
    <property type="evidence" value="ECO:0007669"/>
    <property type="project" value="UniProtKB-KW"/>
</dbReference>
<keyword evidence="3 9" id="KW-0378">Hydrolase</keyword>
<dbReference type="InterPro" id="IPR051055">
    <property type="entry name" value="PIF1_helicase"/>
</dbReference>
<dbReference type="Pfam" id="PF05970">
    <property type="entry name" value="PIF1"/>
    <property type="match status" value="1"/>
</dbReference>
<evidence type="ECO:0000313" key="14">
    <source>
        <dbReference type="Proteomes" id="UP001219518"/>
    </source>
</evidence>
<keyword evidence="6" id="KW-0238">DNA-binding</keyword>
<dbReference type="InterPro" id="IPR049163">
    <property type="entry name" value="Pif1-like_2B_dom"/>
</dbReference>
<feature type="domain" description="DNA helicase Pif1-like 2B" evidence="12">
    <location>
        <begin position="751"/>
        <end position="780"/>
    </location>
</feature>
<comment type="catalytic activity">
    <reaction evidence="9">
        <text>ATP + H2O = ADP + phosphate + H(+)</text>
        <dbReference type="Rhea" id="RHEA:13065"/>
        <dbReference type="ChEBI" id="CHEBI:15377"/>
        <dbReference type="ChEBI" id="CHEBI:15378"/>
        <dbReference type="ChEBI" id="CHEBI:30616"/>
        <dbReference type="ChEBI" id="CHEBI:43474"/>
        <dbReference type="ChEBI" id="CHEBI:456216"/>
        <dbReference type="EC" id="5.6.2.3"/>
    </reaction>
</comment>
<organism evidence="13 14">
    <name type="scientific">Frankliniella fusca</name>
    <dbReference type="NCBI Taxonomy" id="407009"/>
    <lineage>
        <taxon>Eukaryota</taxon>
        <taxon>Metazoa</taxon>
        <taxon>Ecdysozoa</taxon>
        <taxon>Arthropoda</taxon>
        <taxon>Hexapoda</taxon>
        <taxon>Insecta</taxon>
        <taxon>Pterygota</taxon>
        <taxon>Neoptera</taxon>
        <taxon>Paraneoptera</taxon>
        <taxon>Thysanoptera</taxon>
        <taxon>Terebrantia</taxon>
        <taxon>Thripoidea</taxon>
        <taxon>Thripidae</taxon>
        <taxon>Frankliniella</taxon>
    </lineage>
</organism>
<dbReference type="AlphaFoldDB" id="A0AAE1GYP4"/>
<gene>
    <name evidence="13" type="ORF">KUF71_004437</name>
</gene>
<evidence type="ECO:0000256" key="5">
    <source>
        <dbReference type="ARBA" id="ARBA00022840"/>
    </source>
</evidence>
<comment type="cofactor">
    <cofactor evidence="9">
        <name>Mg(2+)</name>
        <dbReference type="ChEBI" id="CHEBI:18420"/>
    </cofactor>
</comment>
<evidence type="ECO:0000256" key="2">
    <source>
        <dbReference type="ARBA" id="ARBA00022763"/>
    </source>
</evidence>
<keyword evidence="7 9" id="KW-0234">DNA repair</keyword>
<feature type="domain" description="DNA helicase Pif1-like DEAD-box helicase" evidence="10">
    <location>
        <begin position="562"/>
        <end position="654"/>
    </location>
</feature>
<dbReference type="Proteomes" id="UP001219518">
    <property type="component" value="Unassembled WGS sequence"/>
</dbReference>
<keyword evidence="5 9" id="KW-0067">ATP-binding</keyword>
<evidence type="ECO:0000259" key="12">
    <source>
        <dbReference type="Pfam" id="PF21530"/>
    </source>
</evidence>
<dbReference type="GO" id="GO:0016787">
    <property type="term" value="F:hydrolase activity"/>
    <property type="evidence" value="ECO:0007669"/>
    <property type="project" value="UniProtKB-KW"/>
</dbReference>
<reference evidence="13" key="1">
    <citation type="submission" date="2021-07" db="EMBL/GenBank/DDBJ databases">
        <authorList>
            <person name="Catto M.A."/>
            <person name="Jacobson A."/>
            <person name="Kennedy G."/>
            <person name="Labadie P."/>
            <person name="Hunt B.G."/>
            <person name="Srinivasan R."/>
        </authorList>
    </citation>
    <scope>NUCLEOTIDE SEQUENCE</scope>
    <source>
        <strain evidence="13">PL_HMW_Pooled</strain>
        <tissue evidence="13">Head</tissue>
    </source>
</reference>
<dbReference type="Gene3D" id="3.40.50.300">
    <property type="entry name" value="P-loop containing nucleotide triphosphate hydrolases"/>
    <property type="match status" value="1"/>
</dbReference>
<keyword evidence="1 9" id="KW-0547">Nucleotide-binding</keyword>
<keyword evidence="14" id="KW-1185">Reference proteome</keyword>
<dbReference type="EC" id="5.6.2.3" evidence="9"/>
<dbReference type="InterPro" id="IPR027417">
    <property type="entry name" value="P-loop_NTPase"/>
</dbReference>
<comment type="caution">
    <text evidence="13">The sequence shown here is derived from an EMBL/GenBank/DDBJ whole genome shotgun (WGS) entry which is preliminary data.</text>
</comment>
<dbReference type="PANTHER" id="PTHR47642:SF5">
    <property type="entry name" value="ATP-DEPENDENT DNA HELICASE"/>
    <property type="match status" value="1"/>
</dbReference>
<dbReference type="InterPro" id="IPR025476">
    <property type="entry name" value="Helitron_helicase-like"/>
</dbReference>